<keyword evidence="12" id="KW-0418">Kinase</keyword>
<evidence type="ECO:0000256" key="3">
    <source>
        <dbReference type="ARBA" id="ARBA00004496"/>
    </source>
</evidence>
<dbReference type="InterPro" id="IPR036890">
    <property type="entry name" value="HATPase_C_sf"/>
</dbReference>
<dbReference type="PANTHER" id="PTHR24421:SF10">
    <property type="entry name" value="NITRATE_NITRITE SENSOR PROTEIN NARQ"/>
    <property type="match status" value="1"/>
</dbReference>
<reference evidence="21 22" key="1">
    <citation type="submission" date="2024-03" db="EMBL/GenBank/DDBJ databases">
        <title>Actinomycetospora sp. OC33-EN06, a novel actinomycete isolated from wild orchid (Aerides multiflora).</title>
        <authorList>
            <person name="Suriyachadkun C."/>
        </authorList>
    </citation>
    <scope>NUCLEOTIDE SEQUENCE [LARGE SCALE GENOMIC DNA]</scope>
    <source>
        <strain evidence="21 22">OC33-EN06</strain>
    </source>
</reference>
<keyword evidence="19" id="KW-0472">Membrane</keyword>
<keyword evidence="16" id="KW-0411">Iron-sulfur</keyword>
<evidence type="ECO:0000256" key="8">
    <source>
        <dbReference type="ARBA" id="ARBA00022553"/>
    </source>
</evidence>
<proteinExistence type="predicted"/>
<evidence type="ECO:0000256" key="15">
    <source>
        <dbReference type="ARBA" id="ARBA00023012"/>
    </source>
</evidence>
<evidence type="ECO:0000256" key="17">
    <source>
        <dbReference type="ARBA" id="ARBA00024827"/>
    </source>
</evidence>
<evidence type="ECO:0000256" key="18">
    <source>
        <dbReference type="ARBA" id="ARBA00030800"/>
    </source>
</evidence>
<keyword evidence="19" id="KW-0812">Transmembrane</keyword>
<evidence type="ECO:0000256" key="10">
    <source>
        <dbReference type="ARBA" id="ARBA00022723"/>
    </source>
</evidence>
<comment type="cofactor">
    <cofactor evidence="2">
        <name>[4Fe-4S] cluster</name>
        <dbReference type="ChEBI" id="CHEBI:49883"/>
    </cofactor>
</comment>
<dbReference type="PRINTS" id="PR00344">
    <property type="entry name" value="BCTRLSENSOR"/>
</dbReference>
<evidence type="ECO:0000313" key="22">
    <source>
        <dbReference type="Proteomes" id="UP001370100"/>
    </source>
</evidence>
<evidence type="ECO:0000256" key="13">
    <source>
        <dbReference type="ARBA" id="ARBA00022840"/>
    </source>
</evidence>
<dbReference type="RefSeq" id="WP_337716006.1">
    <property type="nucleotide sequence ID" value="NZ_JBBEGL010000005.1"/>
</dbReference>
<evidence type="ECO:0000256" key="9">
    <source>
        <dbReference type="ARBA" id="ARBA00022679"/>
    </source>
</evidence>
<feature type="transmembrane region" description="Helical" evidence="19">
    <location>
        <begin position="209"/>
        <end position="230"/>
    </location>
</feature>
<keyword evidence="15" id="KW-0902">Two-component regulatory system</keyword>
<dbReference type="SMART" id="SM00387">
    <property type="entry name" value="HATPase_c"/>
    <property type="match status" value="1"/>
</dbReference>
<dbReference type="PANTHER" id="PTHR24421">
    <property type="entry name" value="NITRATE/NITRITE SENSOR PROTEIN NARX-RELATED"/>
    <property type="match status" value="1"/>
</dbReference>
<keyword evidence="14" id="KW-0408">Iron</keyword>
<keyword evidence="10" id="KW-0479">Metal-binding</keyword>
<dbReference type="Proteomes" id="UP001370100">
    <property type="component" value="Unassembled WGS sequence"/>
</dbReference>
<feature type="transmembrane region" description="Helical" evidence="19">
    <location>
        <begin position="100"/>
        <end position="122"/>
    </location>
</feature>
<evidence type="ECO:0000256" key="5">
    <source>
        <dbReference type="ARBA" id="ARBA00017322"/>
    </source>
</evidence>
<feature type="transmembrane region" description="Helical" evidence="19">
    <location>
        <begin position="42"/>
        <end position="62"/>
    </location>
</feature>
<comment type="caution">
    <text evidence="21">The sequence shown here is derived from an EMBL/GenBank/DDBJ whole genome shotgun (WGS) entry which is preliminary data.</text>
</comment>
<gene>
    <name evidence="21" type="ORF">WCD41_21050</name>
</gene>
<dbReference type="EC" id="2.7.13.3" evidence="4"/>
<feature type="transmembrane region" description="Helical" evidence="19">
    <location>
        <begin position="236"/>
        <end position="257"/>
    </location>
</feature>
<keyword evidence="13 21" id="KW-0067">ATP-binding</keyword>
<evidence type="ECO:0000259" key="20">
    <source>
        <dbReference type="PROSITE" id="PS50109"/>
    </source>
</evidence>
<dbReference type="Gene3D" id="3.30.565.10">
    <property type="entry name" value="Histidine kinase-like ATPase, C-terminal domain"/>
    <property type="match status" value="1"/>
</dbReference>
<evidence type="ECO:0000256" key="14">
    <source>
        <dbReference type="ARBA" id="ARBA00023004"/>
    </source>
</evidence>
<organism evidence="21 22">
    <name type="scientific">Actinomycetospora aeridis</name>
    <dbReference type="NCBI Taxonomy" id="3129231"/>
    <lineage>
        <taxon>Bacteria</taxon>
        <taxon>Bacillati</taxon>
        <taxon>Actinomycetota</taxon>
        <taxon>Actinomycetes</taxon>
        <taxon>Pseudonocardiales</taxon>
        <taxon>Pseudonocardiaceae</taxon>
        <taxon>Actinomycetospora</taxon>
    </lineage>
</organism>
<evidence type="ECO:0000313" key="21">
    <source>
        <dbReference type="EMBL" id="MEJ2888961.1"/>
    </source>
</evidence>
<dbReference type="InterPro" id="IPR005467">
    <property type="entry name" value="His_kinase_dom"/>
</dbReference>
<evidence type="ECO:0000256" key="1">
    <source>
        <dbReference type="ARBA" id="ARBA00000085"/>
    </source>
</evidence>
<keyword evidence="9" id="KW-0808">Transferase</keyword>
<keyword evidence="11" id="KW-0547">Nucleotide-binding</keyword>
<evidence type="ECO:0000256" key="19">
    <source>
        <dbReference type="SAM" id="Phobius"/>
    </source>
</evidence>
<evidence type="ECO:0000256" key="2">
    <source>
        <dbReference type="ARBA" id="ARBA00001966"/>
    </source>
</evidence>
<dbReference type="EMBL" id="JBBEGL010000005">
    <property type="protein sequence ID" value="MEJ2888961.1"/>
    <property type="molecule type" value="Genomic_DNA"/>
</dbReference>
<dbReference type="InterPro" id="IPR004358">
    <property type="entry name" value="Sig_transdc_His_kin-like_C"/>
</dbReference>
<comment type="function">
    <text evidence="17">Member of the two-component regulatory system NreB/NreC involved in the control of dissimilatory nitrate/nitrite reduction in response to oxygen. NreB functions as a direct oxygen sensor histidine kinase which is autophosphorylated, in the absence of oxygen, probably at the conserved histidine residue, and transfers its phosphate group probably to a conserved aspartate residue of NreC. NreB/NreC activates the expression of the nitrate (narGHJI) and nitrite (nir) reductase operons, as well as the putative nitrate transporter gene narT.</text>
</comment>
<dbReference type="Pfam" id="PF02518">
    <property type="entry name" value="HATPase_c"/>
    <property type="match status" value="1"/>
</dbReference>
<dbReference type="GO" id="GO:0005524">
    <property type="term" value="F:ATP binding"/>
    <property type="evidence" value="ECO:0007669"/>
    <property type="project" value="UniProtKB-KW"/>
</dbReference>
<evidence type="ECO:0000256" key="11">
    <source>
        <dbReference type="ARBA" id="ARBA00022741"/>
    </source>
</evidence>
<dbReference type="InterPro" id="IPR003594">
    <property type="entry name" value="HATPase_dom"/>
</dbReference>
<evidence type="ECO:0000256" key="6">
    <source>
        <dbReference type="ARBA" id="ARBA00022485"/>
    </source>
</evidence>
<keyword evidence="22" id="KW-1185">Reference proteome</keyword>
<accession>A0ABU8NBC3</accession>
<feature type="transmembrane region" description="Helical" evidence="19">
    <location>
        <begin position="69"/>
        <end position="88"/>
    </location>
</feature>
<keyword evidence="7" id="KW-0963">Cytoplasm</keyword>
<evidence type="ECO:0000256" key="7">
    <source>
        <dbReference type="ARBA" id="ARBA00022490"/>
    </source>
</evidence>
<evidence type="ECO:0000256" key="4">
    <source>
        <dbReference type="ARBA" id="ARBA00012438"/>
    </source>
</evidence>
<keyword evidence="19" id="KW-1133">Transmembrane helix</keyword>
<comment type="subcellular location">
    <subcellularLocation>
        <location evidence="3">Cytoplasm</location>
    </subcellularLocation>
</comment>
<dbReference type="InterPro" id="IPR050482">
    <property type="entry name" value="Sensor_HK_TwoCompSys"/>
</dbReference>
<dbReference type="InterPro" id="IPR011712">
    <property type="entry name" value="Sig_transdc_His_kin_sub3_dim/P"/>
</dbReference>
<feature type="domain" description="Histidine kinase" evidence="20">
    <location>
        <begin position="548"/>
        <end position="634"/>
    </location>
</feature>
<keyword evidence="6" id="KW-0004">4Fe-4S</keyword>
<feature type="transmembrane region" description="Helical" evidence="19">
    <location>
        <begin position="269"/>
        <end position="289"/>
    </location>
</feature>
<protein>
    <recommendedName>
        <fullName evidence="5">Oxygen sensor histidine kinase NreB</fullName>
        <ecNumber evidence="4">2.7.13.3</ecNumber>
    </recommendedName>
    <alternativeName>
        <fullName evidence="18">Nitrogen regulation protein B</fullName>
    </alternativeName>
</protein>
<evidence type="ECO:0000256" key="16">
    <source>
        <dbReference type="ARBA" id="ARBA00023014"/>
    </source>
</evidence>
<sequence>MPPLPPSARRWPWAVAGLAAALVVAGIPPAVANAVEHGVAGVYVVDAVIGGLVPLAGALVLARAPRHRVGLVLLSTAGLAVSFALAEWAGHVGPTPAAGWARWISEITWVPFLAIPTLLPLWFPTGRVPSRRWLPLQAVVLALLGALVAVGIVQPRLEDGSASPLGLGLPDVVDGATGPLTLAAFACALACLASAVVRYRAAPPSDRRALRRFLVAVVLLLVLVFLPGVPVVVGDLLMGVGVVVVAGAVAAAVLDGLPGLDVAVDRTVVAGLAAAACSVIYVLVVVAAGAWVPDAAGFLGVAAVAVAFAPLRELAARGVRRFVYGPAAEPLSALAAVTAHLDGPAPLAGAVDAIRNAAALDGVVVLDRAGVELARAGTPPLPGAGTEVPMVVGGLRVGTLRVTGETDALLTAFAHALGAALHASSLVTELQTAREALVLAAEEERRRLHHDLHDGLGPVLAHAVLGLDGARLAAPPAVAGELDAVKANLQAAITDLRHVVHGLRPPALDELGLAGALAEHARRAAGPAVLLDLDELPDDLPAAVEVAIYRIVCEALANAARHAAASRCEVRITRVVGELAVEVRDDGVGLEASAGEGVGLGSMRRRAAELGGTTTVRAVDGGGTRVAVRVPLRDPAPEHASKVAP</sequence>
<dbReference type="Gene3D" id="1.20.5.1930">
    <property type="match status" value="1"/>
</dbReference>
<comment type="catalytic activity">
    <reaction evidence="1">
        <text>ATP + protein L-histidine = ADP + protein N-phospho-L-histidine.</text>
        <dbReference type="EC" id="2.7.13.3"/>
    </reaction>
</comment>
<keyword evidence="8" id="KW-0597">Phosphoprotein</keyword>
<feature type="transmembrane region" description="Helical" evidence="19">
    <location>
        <begin position="177"/>
        <end position="197"/>
    </location>
</feature>
<evidence type="ECO:0000256" key="12">
    <source>
        <dbReference type="ARBA" id="ARBA00022777"/>
    </source>
</evidence>
<dbReference type="CDD" id="cd16917">
    <property type="entry name" value="HATPase_UhpB-NarQ-NarX-like"/>
    <property type="match status" value="1"/>
</dbReference>
<name>A0ABU8NBC3_9PSEU</name>
<dbReference type="Pfam" id="PF07730">
    <property type="entry name" value="HisKA_3"/>
    <property type="match status" value="1"/>
</dbReference>
<feature type="transmembrane region" description="Helical" evidence="19">
    <location>
        <begin position="134"/>
        <end position="157"/>
    </location>
</feature>
<dbReference type="SUPFAM" id="SSF55874">
    <property type="entry name" value="ATPase domain of HSP90 chaperone/DNA topoisomerase II/histidine kinase"/>
    <property type="match status" value="1"/>
</dbReference>
<dbReference type="PROSITE" id="PS50109">
    <property type="entry name" value="HIS_KIN"/>
    <property type="match status" value="1"/>
</dbReference>